<gene>
    <name evidence="2" type="ORF">Tci_925374</name>
</gene>
<sequence>STADPSPGSTATPFQDGVPSTSETFGPVTSAAIRQTLTPPAATSIPHHHVSAHASSAITVPPNHDVAPSSYRISKHPSIVPDFIATRKAGLSFVVGKGAVL</sequence>
<dbReference type="AlphaFoldDB" id="A0A699X0X9"/>
<feature type="non-terminal residue" evidence="2">
    <location>
        <position position="1"/>
    </location>
</feature>
<comment type="caution">
    <text evidence="2">The sequence shown here is derived from an EMBL/GenBank/DDBJ whole genome shotgun (WGS) entry which is preliminary data.</text>
</comment>
<protein>
    <submittedName>
        <fullName evidence="2">Uncharacterized protein</fullName>
    </submittedName>
</protein>
<name>A0A699X0X9_TANCI</name>
<accession>A0A699X0X9</accession>
<dbReference type="EMBL" id="BKCJ011793853">
    <property type="protein sequence ID" value="GFD53405.1"/>
    <property type="molecule type" value="Genomic_DNA"/>
</dbReference>
<evidence type="ECO:0000256" key="1">
    <source>
        <dbReference type="SAM" id="MobiDB-lite"/>
    </source>
</evidence>
<feature type="region of interest" description="Disordered" evidence="1">
    <location>
        <begin position="39"/>
        <end position="69"/>
    </location>
</feature>
<feature type="non-terminal residue" evidence="2">
    <location>
        <position position="101"/>
    </location>
</feature>
<organism evidence="2">
    <name type="scientific">Tanacetum cinerariifolium</name>
    <name type="common">Dalmatian daisy</name>
    <name type="synonym">Chrysanthemum cinerariifolium</name>
    <dbReference type="NCBI Taxonomy" id="118510"/>
    <lineage>
        <taxon>Eukaryota</taxon>
        <taxon>Viridiplantae</taxon>
        <taxon>Streptophyta</taxon>
        <taxon>Embryophyta</taxon>
        <taxon>Tracheophyta</taxon>
        <taxon>Spermatophyta</taxon>
        <taxon>Magnoliopsida</taxon>
        <taxon>eudicotyledons</taxon>
        <taxon>Gunneridae</taxon>
        <taxon>Pentapetalae</taxon>
        <taxon>asterids</taxon>
        <taxon>campanulids</taxon>
        <taxon>Asterales</taxon>
        <taxon>Asteraceae</taxon>
        <taxon>Asteroideae</taxon>
        <taxon>Anthemideae</taxon>
        <taxon>Anthemidinae</taxon>
        <taxon>Tanacetum</taxon>
    </lineage>
</organism>
<feature type="region of interest" description="Disordered" evidence="1">
    <location>
        <begin position="1"/>
        <end position="26"/>
    </location>
</feature>
<evidence type="ECO:0000313" key="2">
    <source>
        <dbReference type="EMBL" id="GFD53405.1"/>
    </source>
</evidence>
<feature type="compositionally biased region" description="Polar residues" evidence="1">
    <location>
        <begin position="1"/>
        <end position="24"/>
    </location>
</feature>
<reference evidence="2" key="1">
    <citation type="journal article" date="2019" name="Sci. Rep.">
        <title>Draft genome of Tanacetum cinerariifolium, the natural source of mosquito coil.</title>
        <authorList>
            <person name="Yamashiro T."/>
            <person name="Shiraishi A."/>
            <person name="Satake H."/>
            <person name="Nakayama K."/>
        </authorList>
    </citation>
    <scope>NUCLEOTIDE SEQUENCE</scope>
</reference>
<proteinExistence type="predicted"/>